<sequence>MSSRTFIALASAVLASVHGASADILSCADVDCPVTEGTTSATCTVGDKTFNSIGLTSLDTDVDRLRGLSWVKAVGARNVSTEERAFDQSFYLGTPDDFDFEDTGACAVFFTEVSESVRFGDEDPRTSQGTCGQALSDSCVSALTDRARRVDFNGLRGRRACERLQQEFNDNLDSACSNAASGSNWSGIRAVALTGDGAPDEIEDGRNRSTNCWPVLPKSDDLTLVDSVSTTGNYDASTLTDNFFGITPILTVWYPSNDDDNDDGDDTDSDNLVTETVAQLTCLKAMDLTTASNDTQSPGGGNGGNGDDDDNDDDDDDDDDDRNAAGRMVGSGSLAIWGGLLSVAMVLLA</sequence>
<accession>A0AAE0H7F2</accession>
<feature type="compositionally biased region" description="Acidic residues" evidence="1">
    <location>
        <begin position="306"/>
        <end position="321"/>
    </location>
</feature>
<dbReference type="AlphaFoldDB" id="A0AAE0H7F2"/>
<reference evidence="3" key="1">
    <citation type="journal article" date="2023" name="Mol. Phylogenet. Evol.">
        <title>Genome-scale phylogeny and comparative genomics of the fungal order Sordariales.</title>
        <authorList>
            <person name="Hensen N."/>
            <person name="Bonometti L."/>
            <person name="Westerberg I."/>
            <person name="Brannstrom I.O."/>
            <person name="Guillou S."/>
            <person name="Cros-Aarteil S."/>
            <person name="Calhoun S."/>
            <person name="Haridas S."/>
            <person name="Kuo A."/>
            <person name="Mondo S."/>
            <person name="Pangilinan J."/>
            <person name="Riley R."/>
            <person name="LaButti K."/>
            <person name="Andreopoulos B."/>
            <person name="Lipzen A."/>
            <person name="Chen C."/>
            <person name="Yan M."/>
            <person name="Daum C."/>
            <person name="Ng V."/>
            <person name="Clum A."/>
            <person name="Steindorff A."/>
            <person name="Ohm R.A."/>
            <person name="Martin F."/>
            <person name="Silar P."/>
            <person name="Natvig D.O."/>
            <person name="Lalanne C."/>
            <person name="Gautier V."/>
            <person name="Ament-Velasquez S.L."/>
            <person name="Kruys A."/>
            <person name="Hutchinson M.I."/>
            <person name="Powell A.J."/>
            <person name="Barry K."/>
            <person name="Miller A.N."/>
            <person name="Grigoriev I.V."/>
            <person name="Debuchy R."/>
            <person name="Gladieux P."/>
            <person name="Hiltunen Thoren M."/>
            <person name="Johannesson H."/>
        </authorList>
    </citation>
    <scope>NUCLEOTIDE SEQUENCE</scope>
    <source>
        <strain evidence="3">CBS 168.71</strain>
    </source>
</reference>
<name>A0AAE0H7F2_9PEZI</name>
<organism evidence="3 4">
    <name type="scientific">Chaetomium fimeti</name>
    <dbReference type="NCBI Taxonomy" id="1854472"/>
    <lineage>
        <taxon>Eukaryota</taxon>
        <taxon>Fungi</taxon>
        <taxon>Dikarya</taxon>
        <taxon>Ascomycota</taxon>
        <taxon>Pezizomycotina</taxon>
        <taxon>Sordariomycetes</taxon>
        <taxon>Sordariomycetidae</taxon>
        <taxon>Sordariales</taxon>
        <taxon>Chaetomiaceae</taxon>
        <taxon>Chaetomium</taxon>
    </lineage>
</organism>
<feature type="region of interest" description="Disordered" evidence="1">
    <location>
        <begin position="290"/>
        <end position="327"/>
    </location>
</feature>
<dbReference type="Proteomes" id="UP001278766">
    <property type="component" value="Unassembled WGS sequence"/>
</dbReference>
<keyword evidence="4" id="KW-1185">Reference proteome</keyword>
<reference evidence="3" key="2">
    <citation type="submission" date="2023-06" db="EMBL/GenBank/DDBJ databases">
        <authorList>
            <consortium name="Lawrence Berkeley National Laboratory"/>
            <person name="Haridas S."/>
            <person name="Hensen N."/>
            <person name="Bonometti L."/>
            <person name="Westerberg I."/>
            <person name="Brannstrom I.O."/>
            <person name="Guillou S."/>
            <person name="Cros-Aarteil S."/>
            <person name="Calhoun S."/>
            <person name="Kuo A."/>
            <person name="Mondo S."/>
            <person name="Pangilinan J."/>
            <person name="Riley R."/>
            <person name="Labutti K."/>
            <person name="Andreopoulos B."/>
            <person name="Lipzen A."/>
            <person name="Chen C."/>
            <person name="Yanf M."/>
            <person name="Daum C."/>
            <person name="Ng V."/>
            <person name="Clum A."/>
            <person name="Steindorff A."/>
            <person name="Ohm R."/>
            <person name="Martin F."/>
            <person name="Silar P."/>
            <person name="Natvig D."/>
            <person name="Lalanne C."/>
            <person name="Gautier V."/>
            <person name="Ament-Velasquez S.L."/>
            <person name="Kruys A."/>
            <person name="Hutchinson M.I."/>
            <person name="Powell A.J."/>
            <person name="Barry K."/>
            <person name="Miller A.N."/>
            <person name="Grigoriev I.V."/>
            <person name="Debuchy R."/>
            <person name="Gladieux P."/>
            <person name="Thoren M.H."/>
            <person name="Johannesson H."/>
        </authorList>
    </citation>
    <scope>NUCLEOTIDE SEQUENCE</scope>
    <source>
        <strain evidence="3">CBS 168.71</strain>
    </source>
</reference>
<evidence type="ECO:0000313" key="3">
    <source>
        <dbReference type="EMBL" id="KAK3291325.1"/>
    </source>
</evidence>
<gene>
    <name evidence="3" type="ORF">B0H64DRAFT_45997</name>
</gene>
<feature type="chain" id="PRO_5042137367" evidence="2">
    <location>
        <begin position="23"/>
        <end position="349"/>
    </location>
</feature>
<dbReference type="RefSeq" id="XP_062654839.1">
    <property type="nucleotide sequence ID" value="XM_062807459.1"/>
</dbReference>
<proteinExistence type="predicted"/>
<keyword evidence="2" id="KW-0732">Signal</keyword>
<evidence type="ECO:0000313" key="4">
    <source>
        <dbReference type="Proteomes" id="UP001278766"/>
    </source>
</evidence>
<evidence type="ECO:0000256" key="1">
    <source>
        <dbReference type="SAM" id="MobiDB-lite"/>
    </source>
</evidence>
<evidence type="ECO:0000256" key="2">
    <source>
        <dbReference type="SAM" id="SignalP"/>
    </source>
</evidence>
<dbReference type="EMBL" id="JAUEPN010000010">
    <property type="protein sequence ID" value="KAK3291325.1"/>
    <property type="molecule type" value="Genomic_DNA"/>
</dbReference>
<protein>
    <submittedName>
        <fullName evidence="3">Uncharacterized protein</fullName>
    </submittedName>
</protein>
<comment type="caution">
    <text evidence="3">The sequence shown here is derived from an EMBL/GenBank/DDBJ whole genome shotgun (WGS) entry which is preliminary data.</text>
</comment>
<dbReference type="GeneID" id="87844407"/>
<feature type="signal peptide" evidence="2">
    <location>
        <begin position="1"/>
        <end position="22"/>
    </location>
</feature>